<feature type="non-terminal residue" evidence="1">
    <location>
        <position position="31"/>
    </location>
</feature>
<accession>A0A382KTK0</accession>
<sequence>MEAMKTDENIANRALRIPEATGRSFLTACDL</sequence>
<dbReference type="EMBL" id="UINC01082094">
    <property type="protein sequence ID" value="SVC26542.1"/>
    <property type="molecule type" value="Genomic_DNA"/>
</dbReference>
<dbReference type="AlphaFoldDB" id="A0A382KTK0"/>
<protein>
    <submittedName>
        <fullName evidence="1">Uncharacterized protein</fullName>
    </submittedName>
</protein>
<reference evidence="1" key="1">
    <citation type="submission" date="2018-05" db="EMBL/GenBank/DDBJ databases">
        <authorList>
            <person name="Lanie J.A."/>
            <person name="Ng W.-L."/>
            <person name="Kazmierczak K.M."/>
            <person name="Andrzejewski T.M."/>
            <person name="Davidsen T.M."/>
            <person name="Wayne K.J."/>
            <person name="Tettelin H."/>
            <person name="Glass J.I."/>
            <person name="Rusch D."/>
            <person name="Podicherti R."/>
            <person name="Tsui H.-C.T."/>
            <person name="Winkler M.E."/>
        </authorList>
    </citation>
    <scope>NUCLEOTIDE SEQUENCE</scope>
</reference>
<gene>
    <name evidence="1" type="ORF">METZ01_LOCUS279396</name>
</gene>
<proteinExistence type="predicted"/>
<organism evidence="1">
    <name type="scientific">marine metagenome</name>
    <dbReference type="NCBI Taxonomy" id="408172"/>
    <lineage>
        <taxon>unclassified sequences</taxon>
        <taxon>metagenomes</taxon>
        <taxon>ecological metagenomes</taxon>
    </lineage>
</organism>
<evidence type="ECO:0000313" key="1">
    <source>
        <dbReference type="EMBL" id="SVC26542.1"/>
    </source>
</evidence>
<name>A0A382KTK0_9ZZZZ</name>